<name>A0A1I4U4R1_9BURK</name>
<evidence type="ECO:0000313" key="3">
    <source>
        <dbReference type="Proteomes" id="UP000199470"/>
    </source>
</evidence>
<keyword evidence="1" id="KW-0812">Transmembrane</keyword>
<dbReference type="EMBL" id="FOTW01000037">
    <property type="protein sequence ID" value="SFM83899.1"/>
    <property type="molecule type" value="Genomic_DNA"/>
</dbReference>
<organism evidence="2 3">
    <name type="scientific">Rugamonas rubra</name>
    <dbReference type="NCBI Taxonomy" id="758825"/>
    <lineage>
        <taxon>Bacteria</taxon>
        <taxon>Pseudomonadati</taxon>
        <taxon>Pseudomonadota</taxon>
        <taxon>Betaproteobacteria</taxon>
        <taxon>Burkholderiales</taxon>
        <taxon>Oxalobacteraceae</taxon>
        <taxon>Telluria group</taxon>
        <taxon>Rugamonas</taxon>
    </lineage>
</organism>
<evidence type="ECO:0008006" key="4">
    <source>
        <dbReference type="Google" id="ProtNLM"/>
    </source>
</evidence>
<keyword evidence="1" id="KW-0472">Membrane</keyword>
<proteinExistence type="predicted"/>
<dbReference type="Proteomes" id="UP000199470">
    <property type="component" value="Unassembled WGS sequence"/>
</dbReference>
<dbReference type="STRING" id="758825.SAMN02982985_05484"/>
<gene>
    <name evidence="2" type="ORF">SAMN02982985_05484</name>
</gene>
<keyword evidence="1" id="KW-1133">Transmembrane helix</keyword>
<dbReference type="AlphaFoldDB" id="A0A1I4U4R1"/>
<accession>A0A1I4U4R1</accession>
<reference evidence="2 3" key="1">
    <citation type="submission" date="2016-10" db="EMBL/GenBank/DDBJ databases">
        <authorList>
            <person name="de Groot N.N."/>
        </authorList>
    </citation>
    <scope>NUCLEOTIDE SEQUENCE [LARGE SCALE GENOMIC DNA]</scope>
    <source>
        <strain evidence="2 3">ATCC 43154</strain>
    </source>
</reference>
<evidence type="ECO:0000256" key="1">
    <source>
        <dbReference type="SAM" id="Phobius"/>
    </source>
</evidence>
<sequence length="345" mass="38076">MWWLALPVLLLPIWWHRQKRQRLKAEPLATARFLPAAAPEQLRVWRWRDLLLLLLRCLLLLALIAWLAATVLPWRGDTVLLARGVDQAWAGQRIAASGFGAARREEIAAEALPHLLPWLRQHEYQWRGDARVLVLADAGQVAMPARLPRFAHAVRLELRPAPAVATAAPAATVAEHRVALATTAARAPAWQALFAAFNAGADDRYVLTDEPDAATELIVWDRPQLPPHGWHAPLWWFGGGATPPELAGAPTLDINGIKLRYADSARGRLWASDAWPAHDAETARAIFATLNALDRAAPDYPAPAQAFAAERGVGVPVEASPASWIGWLLLALFSLERILTHARRR</sequence>
<feature type="transmembrane region" description="Helical" evidence="1">
    <location>
        <begin position="50"/>
        <end position="74"/>
    </location>
</feature>
<protein>
    <recommendedName>
        <fullName evidence="4">N-terminal double-transmembrane domain-containing protein</fullName>
    </recommendedName>
</protein>
<keyword evidence="3" id="KW-1185">Reference proteome</keyword>
<evidence type="ECO:0000313" key="2">
    <source>
        <dbReference type="EMBL" id="SFM83899.1"/>
    </source>
</evidence>